<evidence type="ECO:0000256" key="2">
    <source>
        <dbReference type="SAM" id="Phobius"/>
    </source>
</evidence>
<evidence type="ECO:0000259" key="3">
    <source>
        <dbReference type="PROSITE" id="PS50191"/>
    </source>
</evidence>
<dbReference type="AlphaFoldDB" id="A0ABD3PAL2"/>
<feature type="region of interest" description="Disordered" evidence="1">
    <location>
        <begin position="554"/>
        <end position="576"/>
    </location>
</feature>
<dbReference type="PROSITE" id="PS50191">
    <property type="entry name" value="CRAL_TRIO"/>
    <property type="match status" value="1"/>
</dbReference>
<comment type="caution">
    <text evidence="4">The sequence shown here is derived from an EMBL/GenBank/DDBJ whole genome shotgun (WGS) entry which is preliminary data.</text>
</comment>
<feature type="transmembrane region" description="Helical" evidence="2">
    <location>
        <begin position="361"/>
        <end position="380"/>
    </location>
</feature>
<keyword evidence="2" id="KW-1133">Transmembrane helix</keyword>
<proteinExistence type="predicted"/>
<feature type="region of interest" description="Disordered" evidence="1">
    <location>
        <begin position="138"/>
        <end position="158"/>
    </location>
</feature>
<gene>
    <name evidence="4" type="ORF">HJC23_000318</name>
</gene>
<keyword evidence="2" id="KW-0812">Transmembrane</keyword>
<feature type="region of interest" description="Disordered" evidence="1">
    <location>
        <begin position="1"/>
        <end position="22"/>
    </location>
</feature>
<feature type="compositionally biased region" description="Polar residues" evidence="1">
    <location>
        <begin position="1"/>
        <end position="18"/>
    </location>
</feature>
<name>A0ABD3PAL2_9STRA</name>
<reference evidence="4 5" key="1">
    <citation type="journal article" date="2020" name="G3 (Bethesda)">
        <title>Improved Reference Genome for Cyclotella cryptica CCMP332, a Model for Cell Wall Morphogenesis, Salinity Adaptation, and Lipid Production in Diatoms (Bacillariophyta).</title>
        <authorList>
            <person name="Roberts W.R."/>
            <person name="Downey K.M."/>
            <person name="Ruck E.C."/>
            <person name="Traller J.C."/>
            <person name="Alverson A.J."/>
        </authorList>
    </citation>
    <scope>NUCLEOTIDE SEQUENCE [LARGE SCALE GENOMIC DNA]</scope>
    <source>
        <strain evidence="4 5">CCMP332</strain>
    </source>
</reference>
<dbReference type="InterPro" id="IPR036865">
    <property type="entry name" value="CRAL-TRIO_dom_sf"/>
</dbReference>
<dbReference type="Pfam" id="PF00650">
    <property type="entry name" value="CRAL_TRIO"/>
    <property type="match status" value="1"/>
</dbReference>
<feature type="compositionally biased region" description="Low complexity" evidence="1">
    <location>
        <begin position="140"/>
        <end position="157"/>
    </location>
</feature>
<accession>A0ABD3PAL2</accession>
<dbReference type="InterPro" id="IPR051026">
    <property type="entry name" value="PI/PC_transfer"/>
</dbReference>
<dbReference type="Gene3D" id="3.40.525.10">
    <property type="entry name" value="CRAL-TRIO lipid binding domain"/>
    <property type="match status" value="1"/>
</dbReference>
<feature type="transmembrane region" description="Helical" evidence="2">
    <location>
        <begin position="332"/>
        <end position="354"/>
    </location>
</feature>
<organism evidence="4 5">
    <name type="scientific">Cyclotella cryptica</name>
    <dbReference type="NCBI Taxonomy" id="29204"/>
    <lineage>
        <taxon>Eukaryota</taxon>
        <taxon>Sar</taxon>
        <taxon>Stramenopiles</taxon>
        <taxon>Ochrophyta</taxon>
        <taxon>Bacillariophyta</taxon>
        <taxon>Coscinodiscophyceae</taxon>
        <taxon>Thalassiosirophycidae</taxon>
        <taxon>Stephanodiscales</taxon>
        <taxon>Stephanodiscaceae</taxon>
        <taxon>Cyclotella</taxon>
    </lineage>
</organism>
<evidence type="ECO:0000313" key="5">
    <source>
        <dbReference type="Proteomes" id="UP001516023"/>
    </source>
</evidence>
<feature type="domain" description="CRAL-TRIO" evidence="3">
    <location>
        <begin position="574"/>
        <end position="733"/>
    </location>
</feature>
<dbReference type="Proteomes" id="UP001516023">
    <property type="component" value="Unassembled WGS sequence"/>
</dbReference>
<feature type="compositionally biased region" description="Polar residues" evidence="1">
    <location>
        <begin position="554"/>
        <end position="568"/>
    </location>
</feature>
<dbReference type="EMBL" id="JABMIG020000259">
    <property type="protein sequence ID" value="KAL3783480.1"/>
    <property type="molecule type" value="Genomic_DNA"/>
</dbReference>
<keyword evidence="2" id="KW-0472">Membrane</keyword>
<dbReference type="PANTHER" id="PTHR45657">
    <property type="entry name" value="CRAL-TRIO DOMAIN-CONTAINING PROTEIN YKL091C-RELATED"/>
    <property type="match status" value="1"/>
</dbReference>
<sequence length="733" mass="82199">MTTTSTANNPETSTGSNADNDDLPALVTRRRLALHSLDYAPLAHERDVGGCCSALPLPTSPHRYRDAAITMKVDGSLLNTPTMDISGLHQNAAAANQTRGARHACLLLSISCVVCSLCTSESSLVSLHPFLRTRHFPANESSPASASSGSSSAVPEAGLHRDGEQARLVNMVRKRQLRQQQLQYQEMSTLQWINDSIWMLWDTVVGTGNPTAEETQKTQFERHEHYADIVNPYRDRDRSARIDHDQDIKTGRTNQLGSLEEERKVTFHHSTSTLLQSRPTLIRVAIYIYQRQLYALRWIIDVVVTKTTTAIRSCPENASSEIIRSYVHSPSYSLHFTADDIIMSIILLWIGMFLGCRSQRVIVPVIVLIVMFGLVFLPKINGHIATLESRSMDHYFIRQQQKQPVEKFDVQTRDTDLEKTAAKTSIVSRSVISKDTPQHLQAIQRLKQRFPNATYAECKRFFVCAKHVEEEAAQRIECWLQWRSDCGLKLTADENYINTARVRSQEYNQGFVKQDEEVWNHAATLAMQIESKGASVDTSVKLPQILCSYEEQLPTSSTTNADSNNPTSTQPPPRAKDSTRIFYILPARIDLTLSPAPTYSLACALYLDRRLCRTNTEKITLLCDVRGGRGWANPTPWSMLPFIQATSSLLGKQYPERLEKFILFPMPSAAAWIWSAAQKCLDPNTASKVVVVGVEDDGKSGGGLPEKLKEFIDGESLTLVEERRRSLFGLKTS</sequence>
<evidence type="ECO:0000313" key="4">
    <source>
        <dbReference type="EMBL" id="KAL3783480.1"/>
    </source>
</evidence>
<protein>
    <recommendedName>
        <fullName evidence="3">CRAL-TRIO domain-containing protein</fullName>
    </recommendedName>
</protein>
<evidence type="ECO:0000256" key="1">
    <source>
        <dbReference type="SAM" id="MobiDB-lite"/>
    </source>
</evidence>
<dbReference type="PANTHER" id="PTHR45657:SF1">
    <property type="entry name" value="CRAL-TRIO DOMAIN-CONTAINING PROTEIN YKL091C-RELATED"/>
    <property type="match status" value="1"/>
</dbReference>
<dbReference type="SUPFAM" id="SSF52087">
    <property type="entry name" value="CRAL/TRIO domain"/>
    <property type="match status" value="1"/>
</dbReference>
<dbReference type="InterPro" id="IPR001251">
    <property type="entry name" value="CRAL-TRIO_dom"/>
</dbReference>
<keyword evidence="5" id="KW-1185">Reference proteome</keyword>